<name>A0ABY0T7T7_9PROT</name>
<accession>A0ABY0T7T7</accession>
<keyword evidence="2" id="KW-1133">Transmembrane helix</keyword>
<feature type="transmembrane region" description="Helical" evidence="2">
    <location>
        <begin position="6"/>
        <end position="26"/>
    </location>
</feature>
<evidence type="ECO:0000313" key="4">
    <source>
        <dbReference type="Proteomes" id="UP000183471"/>
    </source>
</evidence>
<dbReference type="EMBL" id="FNKY01000001">
    <property type="protein sequence ID" value="SDQ40584.1"/>
    <property type="molecule type" value="Genomic_DNA"/>
</dbReference>
<evidence type="ECO:0000313" key="3">
    <source>
        <dbReference type="EMBL" id="SDQ40584.1"/>
    </source>
</evidence>
<organism evidence="3 4">
    <name type="scientific">Nitrosospira multiformis</name>
    <dbReference type="NCBI Taxonomy" id="1231"/>
    <lineage>
        <taxon>Bacteria</taxon>
        <taxon>Pseudomonadati</taxon>
        <taxon>Pseudomonadota</taxon>
        <taxon>Betaproteobacteria</taxon>
        <taxon>Nitrosomonadales</taxon>
        <taxon>Nitrosomonadaceae</taxon>
        <taxon>Nitrosospira</taxon>
    </lineage>
</organism>
<dbReference type="Proteomes" id="UP000183471">
    <property type="component" value="Unassembled WGS sequence"/>
</dbReference>
<reference evidence="3 4" key="1">
    <citation type="submission" date="2016-10" db="EMBL/GenBank/DDBJ databases">
        <authorList>
            <person name="Varghese N."/>
            <person name="Submissions S."/>
        </authorList>
    </citation>
    <scope>NUCLEOTIDE SEQUENCE [LARGE SCALE GENOMIC DNA]</scope>
    <source>
        <strain evidence="3 4">Nl1</strain>
    </source>
</reference>
<sequence length="216" mass="23840">MGAERGFTYIWILFTVALAGIVLAAAGQLWQTEARREKEVELMFVGEQFRQAIGSYYESSPGMPKRFPDSEQKLLFDDRFPIPKRHLRKIYFDPMTGRAEWGLIRKPGIGIVGVHSFSTRKPFKRANFHERYAKFADAASYQDWAFVYTPGEAGGIPQQPGSQPQSPSPSKSQPSPQSQPKPPFQPQSSAQPEASPPSPSPDPSAAAGSVSPPPAY</sequence>
<keyword evidence="2" id="KW-0472">Membrane</keyword>
<keyword evidence="4" id="KW-1185">Reference proteome</keyword>
<feature type="region of interest" description="Disordered" evidence="1">
    <location>
        <begin position="151"/>
        <end position="216"/>
    </location>
</feature>
<comment type="caution">
    <text evidence="3">The sequence shown here is derived from an EMBL/GenBank/DDBJ whole genome shotgun (WGS) entry which is preliminary data.</text>
</comment>
<protein>
    <submittedName>
        <fullName evidence="3">Type II secretory pathway, pseudopilin PulG</fullName>
    </submittedName>
</protein>
<keyword evidence="2" id="KW-0812">Transmembrane</keyword>
<evidence type="ECO:0000256" key="2">
    <source>
        <dbReference type="SAM" id="Phobius"/>
    </source>
</evidence>
<proteinExistence type="predicted"/>
<gene>
    <name evidence="3" type="ORF">SAMN05216402_0727</name>
</gene>
<dbReference type="RefSeq" id="WP_074630834.1">
    <property type="nucleotide sequence ID" value="NZ_FNKY01000001.1"/>
</dbReference>
<feature type="compositionally biased region" description="Low complexity" evidence="1">
    <location>
        <begin position="157"/>
        <end position="176"/>
    </location>
</feature>
<evidence type="ECO:0000256" key="1">
    <source>
        <dbReference type="SAM" id="MobiDB-lite"/>
    </source>
</evidence>